<feature type="transmembrane region" description="Helical" evidence="1">
    <location>
        <begin position="34"/>
        <end position="61"/>
    </location>
</feature>
<protein>
    <recommendedName>
        <fullName evidence="4">ABC-2 type transport system permease protein</fullName>
    </recommendedName>
</protein>
<evidence type="ECO:0008006" key="4">
    <source>
        <dbReference type="Google" id="ProtNLM"/>
    </source>
</evidence>
<dbReference type="Proteomes" id="UP000242662">
    <property type="component" value="Unassembled WGS sequence"/>
</dbReference>
<dbReference type="AlphaFoldDB" id="A0A1G6GUZ1"/>
<gene>
    <name evidence="2" type="ORF">SAMN05421737_10224</name>
</gene>
<feature type="transmembrane region" description="Helical" evidence="1">
    <location>
        <begin position="73"/>
        <end position="91"/>
    </location>
</feature>
<reference evidence="3" key="1">
    <citation type="submission" date="2016-09" db="EMBL/GenBank/DDBJ databases">
        <authorList>
            <person name="Varghese N."/>
            <person name="Submissions S."/>
        </authorList>
    </citation>
    <scope>NUCLEOTIDE SEQUENCE [LARGE SCALE GENOMIC DNA]</scope>
    <source>
        <strain evidence="3">25nlg</strain>
    </source>
</reference>
<name>A0A1G6GUZ1_9BACI</name>
<feature type="transmembrane region" description="Helical" evidence="1">
    <location>
        <begin position="549"/>
        <end position="567"/>
    </location>
</feature>
<feature type="transmembrane region" description="Helical" evidence="1">
    <location>
        <begin position="620"/>
        <end position="640"/>
    </location>
</feature>
<dbReference type="RefSeq" id="WP_090774610.1">
    <property type="nucleotide sequence ID" value="NZ_FMYM01000002.1"/>
</dbReference>
<feature type="transmembrane region" description="Helical" evidence="1">
    <location>
        <begin position="467"/>
        <end position="493"/>
    </location>
</feature>
<sequence length="648" mass="75212">MLLHQLKTWMYWKAKVRLLHLWSNFKLFQVDNPYIIPLISMIGPLIGIVLMFVFGFGVAYLYHMFISDSSYHLWQFIFLLALWESVTRGLQNGRWISSTDEERWLLACTPFTTIKYLLFLWFDEEVWQNKSKFLSSLAGLMGIYIVFPVNVLYLFIGLIMLNALTMAIAFMVTLIQYYIIRKSVFLKGRGIVHNILLPLVSVGIILLLVKLFTPWMMTFPVGIDGHFVTSYLGWLSSITIPLGALFEQLISFVDHPWLPHSLFAQYLLNGDNMIFVYFPIYVGVLVFLSVLLCVMIARKDHVIEGKTSLLDKCLLNAFVHMDRIIFAKKSIVRHVHVKYMLVSLFQNYLTKRHLFVIFGERLWVYAVLYVGFIYYLPDQWRAHFILPVVFLIVVTYPIYFLWGVYTKLRIRLAFDSEGSALQMLMAYNGSPQYMYMLKTRVLSLVAFPGYFLVSLLTLILLPVPWYLVIIAMLLSVLVFVIVSRFVLLSSFLVPHYEFFNKQQIGEYPDQRQMMRMIRSFSMLLLSPVLPMLMYITGEIDVSEFVMTSISWILIGLAFMYVLLLKVYRTRTKSFDVEEISIGRARHVDASFWKRKGLLIAVSIVVHLATIFFGLSGEFLIAGIVYIVPSIVINVSLITSFRRKLASSI</sequence>
<dbReference type="STRING" id="1464122.SAMN05421737_10224"/>
<feature type="transmembrane region" description="Helical" evidence="1">
    <location>
        <begin position="441"/>
        <end position="461"/>
    </location>
</feature>
<feature type="transmembrane region" description="Helical" evidence="1">
    <location>
        <begin position="520"/>
        <end position="537"/>
    </location>
</feature>
<accession>A0A1G6GUZ1</accession>
<evidence type="ECO:0000313" key="3">
    <source>
        <dbReference type="Proteomes" id="UP000242662"/>
    </source>
</evidence>
<feature type="transmembrane region" description="Helical" evidence="1">
    <location>
        <begin position="159"/>
        <end position="179"/>
    </location>
</feature>
<dbReference type="EMBL" id="FMYM01000002">
    <property type="protein sequence ID" value="SDB85515.1"/>
    <property type="molecule type" value="Genomic_DNA"/>
</dbReference>
<feature type="transmembrane region" description="Helical" evidence="1">
    <location>
        <begin position="596"/>
        <end position="614"/>
    </location>
</feature>
<evidence type="ECO:0000313" key="2">
    <source>
        <dbReference type="EMBL" id="SDB85515.1"/>
    </source>
</evidence>
<keyword evidence="3" id="KW-1185">Reference proteome</keyword>
<feature type="transmembrane region" description="Helical" evidence="1">
    <location>
        <begin position="103"/>
        <end position="122"/>
    </location>
</feature>
<feature type="transmembrane region" description="Helical" evidence="1">
    <location>
        <begin position="382"/>
        <end position="402"/>
    </location>
</feature>
<organism evidence="2 3">
    <name type="scientific">Shouchella lonarensis</name>
    <dbReference type="NCBI Taxonomy" id="1464122"/>
    <lineage>
        <taxon>Bacteria</taxon>
        <taxon>Bacillati</taxon>
        <taxon>Bacillota</taxon>
        <taxon>Bacilli</taxon>
        <taxon>Bacillales</taxon>
        <taxon>Bacillaceae</taxon>
        <taxon>Shouchella</taxon>
    </lineage>
</organism>
<keyword evidence="1" id="KW-1133">Transmembrane helix</keyword>
<feature type="transmembrane region" description="Helical" evidence="1">
    <location>
        <begin position="274"/>
        <end position="297"/>
    </location>
</feature>
<keyword evidence="1" id="KW-0812">Transmembrane</keyword>
<evidence type="ECO:0000256" key="1">
    <source>
        <dbReference type="SAM" id="Phobius"/>
    </source>
</evidence>
<keyword evidence="1" id="KW-0472">Membrane</keyword>
<proteinExistence type="predicted"/>
<feature type="transmembrane region" description="Helical" evidence="1">
    <location>
        <begin position="191"/>
        <end position="212"/>
    </location>
</feature>
<feature type="transmembrane region" description="Helical" evidence="1">
    <location>
        <begin position="354"/>
        <end position="376"/>
    </location>
</feature>
<feature type="transmembrane region" description="Helical" evidence="1">
    <location>
        <begin position="134"/>
        <end position="153"/>
    </location>
</feature>
<dbReference type="OrthoDB" id="10018781at2"/>